<gene>
    <name evidence="2" type="ORF">MANT1106_LOCUS18970</name>
</gene>
<evidence type="ECO:0000313" key="2">
    <source>
        <dbReference type="EMBL" id="CAD8719751.1"/>
    </source>
</evidence>
<name>A0A7S0T019_9CHLO</name>
<sequence>MPPREDDPPAVYLTTAAECGGRHDDDFKAKCSSINDDTDHHIDKKCVDDPGRAATAAEEDAGDTPQGDPECTMKPWEAPPPPEWLEHHRTELWPTYDLSSYRWPDLIAELMHTPGWPNRPIDAVHKVDPDLGLPEEPPRYRKIMHAFRHAGWKMPKLWALAMRPGDERRAFKAMEKSPEWCAFMESYRTFVTQEVAPLCGDPTGVVFQSPPTIRVVMPSMAPTIHPHCDSQYPRHQNCEINFWVPVTKVWGNNTLHLESSPGKEDFHPATMEPGTFLRFNGYHCKHLTHPNDTGHTRVSFDFRAVPQSLYKAYISEGPGRKRDKAKIGDYLTERTGPVTLRR</sequence>
<reference evidence="2" key="1">
    <citation type="submission" date="2021-01" db="EMBL/GenBank/DDBJ databases">
        <authorList>
            <person name="Corre E."/>
            <person name="Pelletier E."/>
            <person name="Niang G."/>
            <person name="Scheremetjew M."/>
            <person name="Finn R."/>
            <person name="Kale V."/>
            <person name="Holt S."/>
            <person name="Cochrane G."/>
            <person name="Meng A."/>
            <person name="Brown T."/>
            <person name="Cohen L."/>
        </authorList>
    </citation>
    <scope>NUCLEOTIDE SEQUENCE</scope>
    <source>
        <strain evidence="2">SL-175</strain>
    </source>
</reference>
<feature type="region of interest" description="Disordered" evidence="1">
    <location>
        <begin position="38"/>
        <end position="74"/>
    </location>
</feature>
<dbReference type="SUPFAM" id="SSF51197">
    <property type="entry name" value="Clavaminate synthase-like"/>
    <property type="match status" value="1"/>
</dbReference>
<evidence type="ECO:0000256" key="1">
    <source>
        <dbReference type="SAM" id="MobiDB-lite"/>
    </source>
</evidence>
<dbReference type="EMBL" id="HBFC01031941">
    <property type="protein sequence ID" value="CAD8719751.1"/>
    <property type="molecule type" value="Transcribed_RNA"/>
</dbReference>
<proteinExistence type="predicted"/>
<feature type="compositionally biased region" description="Basic and acidic residues" evidence="1">
    <location>
        <begin position="38"/>
        <end position="51"/>
    </location>
</feature>
<protein>
    <submittedName>
        <fullName evidence="2">Uncharacterized protein</fullName>
    </submittedName>
</protein>
<dbReference type="AlphaFoldDB" id="A0A7S0T019"/>
<accession>A0A7S0T019</accession>
<organism evidence="2">
    <name type="scientific">Mantoniella antarctica</name>
    <dbReference type="NCBI Taxonomy" id="81844"/>
    <lineage>
        <taxon>Eukaryota</taxon>
        <taxon>Viridiplantae</taxon>
        <taxon>Chlorophyta</taxon>
        <taxon>Mamiellophyceae</taxon>
        <taxon>Mamiellales</taxon>
        <taxon>Mamiellaceae</taxon>
        <taxon>Mantoniella</taxon>
    </lineage>
</organism>